<sequence>MATRKRAKLAQPLAENTSKKDDSTSPAEANTSGSSECIRGVVHLLIVTSNLSCDLLRIGRNRDGIPESLDPPVDRGNKRLSMGMVLHAIFHVPHLLLENEVVRMRLPKGTNRAVAFAVGVKTAHDGNNA</sequence>
<protein>
    <submittedName>
        <fullName evidence="2">Uncharacterized protein</fullName>
    </submittedName>
</protein>
<comment type="caution">
    <text evidence="2">The sequence shown here is derived from an EMBL/GenBank/DDBJ whole genome shotgun (WGS) entry which is preliminary data.</text>
</comment>
<name>A0ABQ7D2D4_BRACR</name>
<evidence type="ECO:0000256" key="1">
    <source>
        <dbReference type="SAM" id="MobiDB-lite"/>
    </source>
</evidence>
<reference evidence="2 3" key="1">
    <citation type="journal article" date="2020" name="BMC Genomics">
        <title>Intraspecific diversification of the crop wild relative Brassica cretica Lam. using demographic model selection.</title>
        <authorList>
            <person name="Kioukis A."/>
            <person name="Michalopoulou V.A."/>
            <person name="Briers L."/>
            <person name="Pirintsos S."/>
            <person name="Studholme D.J."/>
            <person name="Pavlidis P."/>
            <person name="Sarris P.F."/>
        </authorList>
    </citation>
    <scope>NUCLEOTIDE SEQUENCE [LARGE SCALE GENOMIC DNA]</scope>
    <source>
        <strain evidence="3">cv. PFS-1207/04</strain>
    </source>
</reference>
<evidence type="ECO:0000313" key="3">
    <source>
        <dbReference type="Proteomes" id="UP000266723"/>
    </source>
</evidence>
<feature type="compositionally biased region" description="Polar residues" evidence="1">
    <location>
        <begin position="24"/>
        <end position="33"/>
    </location>
</feature>
<dbReference type="Proteomes" id="UP000266723">
    <property type="component" value="Unassembled WGS sequence"/>
</dbReference>
<keyword evidence="3" id="KW-1185">Reference proteome</keyword>
<gene>
    <name evidence="2" type="ORF">DY000_02016404</name>
</gene>
<dbReference type="EMBL" id="QGKV02000759">
    <property type="protein sequence ID" value="KAF3566392.1"/>
    <property type="molecule type" value="Genomic_DNA"/>
</dbReference>
<proteinExistence type="predicted"/>
<organism evidence="2 3">
    <name type="scientific">Brassica cretica</name>
    <name type="common">Mustard</name>
    <dbReference type="NCBI Taxonomy" id="69181"/>
    <lineage>
        <taxon>Eukaryota</taxon>
        <taxon>Viridiplantae</taxon>
        <taxon>Streptophyta</taxon>
        <taxon>Embryophyta</taxon>
        <taxon>Tracheophyta</taxon>
        <taxon>Spermatophyta</taxon>
        <taxon>Magnoliopsida</taxon>
        <taxon>eudicotyledons</taxon>
        <taxon>Gunneridae</taxon>
        <taxon>Pentapetalae</taxon>
        <taxon>rosids</taxon>
        <taxon>malvids</taxon>
        <taxon>Brassicales</taxon>
        <taxon>Brassicaceae</taxon>
        <taxon>Brassiceae</taxon>
        <taxon>Brassica</taxon>
    </lineage>
</organism>
<feature type="region of interest" description="Disordered" evidence="1">
    <location>
        <begin position="1"/>
        <end position="33"/>
    </location>
</feature>
<accession>A0ABQ7D2D4</accession>
<evidence type="ECO:0000313" key="2">
    <source>
        <dbReference type="EMBL" id="KAF3566392.1"/>
    </source>
</evidence>